<feature type="chain" id="PRO_5009515291" description="DUF2207 domain-containing protein" evidence="2">
    <location>
        <begin position="25"/>
        <end position="554"/>
    </location>
</feature>
<gene>
    <name evidence="5" type="ORF">A3K01_04105</name>
</gene>
<keyword evidence="1" id="KW-0812">Transmembrane</keyword>
<dbReference type="Pfam" id="PF09972">
    <property type="entry name" value="DUF2207"/>
    <property type="match status" value="1"/>
</dbReference>
<evidence type="ECO:0000256" key="1">
    <source>
        <dbReference type="SAM" id="Phobius"/>
    </source>
</evidence>
<dbReference type="EMBL" id="MEWJ01000032">
    <property type="protein sequence ID" value="OGC79878.1"/>
    <property type="molecule type" value="Genomic_DNA"/>
</dbReference>
<feature type="transmembrane region" description="Helical" evidence="1">
    <location>
        <begin position="236"/>
        <end position="259"/>
    </location>
</feature>
<evidence type="ECO:0000313" key="5">
    <source>
        <dbReference type="EMBL" id="OGC79878.1"/>
    </source>
</evidence>
<dbReference type="InterPro" id="IPR018702">
    <property type="entry name" value="DUF2207"/>
</dbReference>
<dbReference type="Proteomes" id="UP000177845">
    <property type="component" value="Unassembled WGS sequence"/>
</dbReference>
<keyword evidence="1" id="KW-1133">Transmembrane helix</keyword>
<dbReference type="Pfam" id="PF20990">
    <property type="entry name" value="DUF2207_C"/>
    <property type="match status" value="1"/>
</dbReference>
<name>A0A1F4XDX5_UNCKA</name>
<keyword evidence="1" id="KW-0472">Membrane</keyword>
<evidence type="ECO:0000259" key="4">
    <source>
        <dbReference type="Pfam" id="PF20990"/>
    </source>
</evidence>
<evidence type="ECO:0000256" key="2">
    <source>
        <dbReference type="SAM" id="SignalP"/>
    </source>
</evidence>
<feature type="signal peptide" evidence="2">
    <location>
        <begin position="1"/>
        <end position="24"/>
    </location>
</feature>
<evidence type="ECO:0000313" key="6">
    <source>
        <dbReference type="Proteomes" id="UP000177845"/>
    </source>
</evidence>
<evidence type="ECO:0008006" key="7">
    <source>
        <dbReference type="Google" id="ProtNLM"/>
    </source>
</evidence>
<feature type="transmembrane region" description="Helical" evidence="1">
    <location>
        <begin position="406"/>
        <end position="428"/>
    </location>
</feature>
<accession>A0A1F4XDX5</accession>
<protein>
    <recommendedName>
        <fullName evidence="7">DUF2207 domain-containing protein</fullName>
    </recommendedName>
</protein>
<proteinExistence type="predicted"/>
<organism evidence="5 6">
    <name type="scientific">candidate division WWE3 bacterium RIFOXYD1_FULL_43_17</name>
    <dbReference type="NCBI Taxonomy" id="1802652"/>
    <lineage>
        <taxon>Bacteria</taxon>
        <taxon>Katanobacteria</taxon>
    </lineage>
</organism>
<sequence length="554" mass="61009">MRTILKISVLLASLCIFFSARASAQELIHTLQFDALVNRDGSVNITETILYDFGNEQRHGIFRYIPYKKVNQDGKSYVMDIKVGKITDEKRNDYKYTTTKSGNDLMLKVGDPNATITGQHVYVISYLVRGGLTYFETYDEFYWNGVGSGWEIPINIAMVSVNFEQNFGEGELDGVCYTGPVGSTNKACTVNRLQNGITFGTSRINPGEAFTFAVKFPKGYATVLEPAEDKPSIVQVILMALAGIVAACFYAFLPIFLLIKWLREKKHVRDTARIVAAWFSPPKTADGESLTPVETAITADVTAGDKAVPATIISLAQRGYLKITQKEKKEFIFTKTEKSDDDLLRKYEKDIYNAIFSENDLEVSTKELSKNEKFGIAGTSLATNAGDYLKKNGIFKSNPVNTSGGYLALAIMSFFIGNVFLAVVSFIWGRKSPRRPDSGIQTYSEAVSLKNFLVSQDPQFDFQAQEMMFFEKLLPYATAFGVEDVWLKRFKDLFTGNPEWYQGDDLTRLAVMNSVVNNSFHSASASSRSSSGFSSGFSGGSSGGGGGGGGGGSW</sequence>
<evidence type="ECO:0000259" key="3">
    <source>
        <dbReference type="Pfam" id="PF09972"/>
    </source>
</evidence>
<dbReference type="InterPro" id="IPR048389">
    <property type="entry name" value="YciQ-like_C"/>
</dbReference>
<dbReference type="AlphaFoldDB" id="A0A1F4XDX5"/>
<feature type="domain" description="Predicted membrane protein YciQ-like C-terminal" evidence="4">
    <location>
        <begin position="301"/>
        <end position="490"/>
    </location>
</feature>
<reference evidence="5 6" key="1">
    <citation type="journal article" date="2016" name="Nat. Commun.">
        <title>Thousands of microbial genomes shed light on interconnected biogeochemical processes in an aquifer system.</title>
        <authorList>
            <person name="Anantharaman K."/>
            <person name="Brown C.T."/>
            <person name="Hug L.A."/>
            <person name="Sharon I."/>
            <person name="Castelle C.J."/>
            <person name="Probst A.J."/>
            <person name="Thomas B.C."/>
            <person name="Singh A."/>
            <person name="Wilkins M.J."/>
            <person name="Karaoz U."/>
            <person name="Brodie E.L."/>
            <person name="Williams K.H."/>
            <person name="Hubbard S.S."/>
            <person name="Banfield J.F."/>
        </authorList>
    </citation>
    <scope>NUCLEOTIDE SEQUENCE [LARGE SCALE GENOMIC DNA]</scope>
</reference>
<comment type="caution">
    <text evidence="5">The sequence shown here is derived from an EMBL/GenBank/DDBJ whole genome shotgun (WGS) entry which is preliminary data.</text>
</comment>
<keyword evidence="2" id="KW-0732">Signal</keyword>
<feature type="domain" description="DUF2207" evidence="3">
    <location>
        <begin position="28"/>
        <end position="216"/>
    </location>
</feature>